<feature type="region of interest" description="Disordered" evidence="1">
    <location>
        <begin position="1"/>
        <end position="36"/>
    </location>
</feature>
<evidence type="ECO:0000313" key="3">
    <source>
        <dbReference type="EMBL" id="KAL2610597.1"/>
    </source>
</evidence>
<evidence type="ECO:0000313" key="4">
    <source>
        <dbReference type="Proteomes" id="UP001605036"/>
    </source>
</evidence>
<feature type="domain" description="Reverse transcriptase" evidence="2">
    <location>
        <begin position="186"/>
        <end position="463"/>
    </location>
</feature>
<dbReference type="Pfam" id="PF00078">
    <property type="entry name" value="RVT_1"/>
    <property type="match status" value="1"/>
</dbReference>
<comment type="caution">
    <text evidence="3">The sequence shown here is derived from an EMBL/GenBank/DDBJ whole genome shotgun (WGS) entry which is preliminary data.</text>
</comment>
<evidence type="ECO:0000259" key="2">
    <source>
        <dbReference type="PROSITE" id="PS50878"/>
    </source>
</evidence>
<gene>
    <name evidence="3" type="ORF">R1flu_029170</name>
</gene>
<keyword evidence="4" id="KW-1185">Reference proteome</keyword>
<reference evidence="3 4" key="1">
    <citation type="submission" date="2024-09" db="EMBL/GenBank/DDBJ databases">
        <title>Chromosome-scale assembly of Riccia fluitans.</title>
        <authorList>
            <person name="Paukszto L."/>
            <person name="Sawicki J."/>
            <person name="Karawczyk K."/>
            <person name="Piernik-Szablinska J."/>
            <person name="Szczecinska M."/>
            <person name="Mazdziarz M."/>
        </authorList>
    </citation>
    <scope>NUCLEOTIDE SEQUENCE [LARGE SCALE GENOMIC DNA]</scope>
    <source>
        <strain evidence="3">Rf_01</strain>
        <tissue evidence="3">Aerial parts of the thallus</tissue>
    </source>
</reference>
<feature type="compositionally biased region" description="Polar residues" evidence="1">
    <location>
        <begin position="1"/>
        <end position="30"/>
    </location>
</feature>
<proteinExistence type="predicted"/>
<protein>
    <recommendedName>
        <fullName evidence="2">Reverse transcriptase domain-containing protein</fullName>
    </recommendedName>
</protein>
<sequence length="470" mass="53004">MLFKATSITPGANDTARARTTVTHPQQIATSVPPPSYANIVAAGTARNRRNLDTRGRNQETWKAARERKVRYFTAISKTDECAARNRERFQRQQVTGPNPYPELENDVEPTEARRQGIKDTFQFLRDANPNPEGKKTVRVEINAQQLMNRGEFLKAKSFILCTVDISSSREAVAVWAKTILHQEMGIQVDRKLRWKQRTGVIKLIPKEGDRQKLKNWRPLPLLNTGYQVISNLIANGLREVIGKVMDTQQKGFIKGKNIADNILNFLICSEWARKSETPCIFVKLDFEKAYDRVNHTYLWETMAAMGFAEDFVTLWKGLVEDSPSKIHGNGLFSKEIKNERGVKQGCPLAPLLFAISTQPLMTLLKNKEAEHKIQGLQLQGPKHTLHNLFADDSGIMLQATEDIFNELKDSIATYEIISGAKLNISKSTIIPVAMESTPSWLHRTGCYVASEGEIIRYLGVPIGWNVTEA</sequence>
<accession>A0ABD1XNR6</accession>
<dbReference type="AlphaFoldDB" id="A0ABD1XNR6"/>
<dbReference type="EMBL" id="JBHFFA010000008">
    <property type="protein sequence ID" value="KAL2610597.1"/>
    <property type="molecule type" value="Genomic_DNA"/>
</dbReference>
<dbReference type="PANTHER" id="PTHR31635">
    <property type="entry name" value="REVERSE TRANSCRIPTASE DOMAIN-CONTAINING PROTEIN-RELATED"/>
    <property type="match status" value="1"/>
</dbReference>
<name>A0ABD1XNR6_9MARC</name>
<dbReference type="Proteomes" id="UP001605036">
    <property type="component" value="Unassembled WGS sequence"/>
</dbReference>
<dbReference type="PROSITE" id="PS50878">
    <property type="entry name" value="RT_POL"/>
    <property type="match status" value="1"/>
</dbReference>
<evidence type="ECO:0000256" key="1">
    <source>
        <dbReference type="SAM" id="MobiDB-lite"/>
    </source>
</evidence>
<dbReference type="CDD" id="cd01650">
    <property type="entry name" value="RT_nLTR_like"/>
    <property type="match status" value="1"/>
</dbReference>
<dbReference type="InterPro" id="IPR000477">
    <property type="entry name" value="RT_dom"/>
</dbReference>
<dbReference type="PANTHER" id="PTHR31635:SF196">
    <property type="entry name" value="REVERSE TRANSCRIPTASE DOMAIN-CONTAINING PROTEIN-RELATED"/>
    <property type="match status" value="1"/>
</dbReference>
<organism evidence="3 4">
    <name type="scientific">Riccia fluitans</name>
    <dbReference type="NCBI Taxonomy" id="41844"/>
    <lineage>
        <taxon>Eukaryota</taxon>
        <taxon>Viridiplantae</taxon>
        <taxon>Streptophyta</taxon>
        <taxon>Embryophyta</taxon>
        <taxon>Marchantiophyta</taxon>
        <taxon>Marchantiopsida</taxon>
        <taxon>Marchantiidae</taxon>
        <taxon>Marchantiales</taxon>
        <taxon>Ricciaceae</taxon>
        <taxon>Riccia</taxon>
    </lineage>
</organism>